<comment type="caution">
    <text evidence="2">The sequence shown here is derived from an EMBL/GenBank/DDBJ whole genome shotgun (WGS) entry which is preliminary data.</text>
</comment>
<keyword evidence="1" id="KW-0175">Coiled coil</keyword>
<dbReference type="EMBL" id="JBHTIR010003778">
    <property type="protein sequence ID" value="MFD0855768.1"/>
    <property type="molecule type" value="Genomic_DNA"/>
</dbReference>
<proteinExistence type="predicted"/>
<evidence type="ECO:0000313" key="2">
    <source>
        <dbReference type="EMBL" id="MFD0855768.1"/>
    </source>
</evidence>
<feature type="coiled-coil region" evidence="1">
    <location>
        <begin position="14"/>
        <end position="41"/>
    </location>
</feature>
<protein>
    <submittedName>
        <fullName evidence="2">Uncharacterized protein</fullName>
    </submittedName>
</protein>
<organism evidence="2 3">
    <name type="scientific">Actinomadura adrarensis</name>
    <dbReference type="NCBI Taxonomy" id="1819600"/>
    <lineage>
        <taxon>Bacteria</taxon>
        <taxon>Bacillati</taxon>
        <taxon>Actinomycetota</taxon>
        <taxon>Actinomycetes</taxon>
        <taxon>Streptosporangiales</taxon>
        <taxon>Thermomonosporaceae</taxon>
        <taxon>Actinomadura</taxon>
    </lineage>
</organism>
<accession>A0ABW3CQ40</accession>
<reference evidence="3" key="1">
    <citation type="journal article" date="2019" name="Int. J. Syst. Evol. Microbiol.">
        <title>The Global Catalogue of Microorganisms (GCM) 10K type strain sequencing project: providing services to taxonomists for standard genome sequencing and annotation.</title>
        <authorList>
            <consortium name="The Broad Institute Genomics Platform"/>
            <consortium name="The Broad Institute Genome Sequencing Center for Infectious Disease"/>
            <person name="Wu L."/>
            <person name="Ma J."/>
        </authorList>
    </citation>
    <scope>NUCLEOTIDE SEQUENCE [LARGE SCALE GENOMIC DNA]</scope>
    <source>
        <strain evidence="3">JCM 31696</strain>
    </source>
</reference>
<dbReference type="Proteomes" id="UP001597083">
    <property type="component" value="Unassembled WGS sequence"/>
</dbReference>
<evidence type="ECO:0000256" key="1">
    <source>
        <dbReference type="SAM" id="Coils"/>
    </source>
</evidence>
<evidence type="ECO:0000313" key="3">
    <source>
        <dbReference type="Proteomes" id="UP001597083"/>
    </source>
</evidence>
<name>A0ABW3CQ40_9ACTN</name>
<sequence>MSTSISTDTSAGALRALRAEVERLRRRNAALERLVELIVDADIWDETVYDCRPGDDWLLVHRESWAGIRGVVDGVDAWRPWDGKRGESQ</sequence>
<keyword evidence="3" id="KW-1185">Reference proteome</keyword>
<gene>
    <name evidence="2" type="ORF">ACFQ07_26235</name>
</gene>